<dbReference type="HOGENOM" id="CLU_068979_11_0_1"/>
<dbReference type="InterPro" id="IPR050272">
    <property type="entry name" value="Isochorismatase-like_hydrls"/>
</dbReference>
<dbReference type="Proteomes" id="UP000001861">
    <property type="component" value="Unassembled WGS sequence"/>
</dbReference>
<dbReference type="KEGG" id="cci:CC1G_12417"/>
<dbReference type="InParanoid" id="A8NU47"/>
<dbReference type="Pfam" id="PF00857">
    <property type="entry name" value="Isochorismatase"/>
    <property type="match status" value="1"/>
</dbReference>
<feature type="region of interest" description="Disordered" evidence="3">
    <location>
        <begin position="1"/>
        <end position="44"/>
    </location>
</feature>
<comment type="similarity">
    <text evidence="1">Belongs to the isochorismatase family.</text>
</comment>
<dbReference type="RefSeq" id="XP_001836376.2">
    <property type="nucleotide sequence ID" value="XM_001836324.2"/>
</dbReference>
<dbReference type="PANTHER" id="PTHR43540">
    <property type="entry name" value="PEROXYUREIDOACRYLATE/UREIDOACRYLATE AMIDOHYDROLASE-RELATED"/>
    <property type="match status" value="1"/>
</dbReference>
<feature type="domain" description="Isochorismatase-like" evidence="4">
    <location>
        <begin position="53"/>
        <end position="190"/>
    </location>
</feature>
<evidence type="ECO:0000256" key="2">
    <source>
        <dbReference type="ARBA" id="ARBA00022801"/>
    </source>
</evidence>
<accession>A8NU47</accession>
<reference evidence="5 6" key="1">
    <citation type="journal article" date="2010" name="Proc. Natl. Acad. Sci. U.S.A.">
        <title>Insights into evolution of multicellular fungi from the assembled chromosomes of the mushroom Coprinopsis cinerea (Coprinus cinereus).</title>
        <authorList>
            <person name="Stajich J.E."/>
            <person name="Wilke S.K."/>
            <person name="Ahren D."/>
            <person name="Au C.H."/>
            <person name="Birren B.W."/>
            <person name="Borodovsky M."/>
            <person name="Burns C."/>
            <person name="Canback B."/>
            <person name="Casselton L.A."/>
            <person name="Cheng C.K."/>
            <person name="Deng J."/>
            <person name="Dietrich F.S."/>
            <person name="Fargo D.C."/>
            <person name="Farman M.L."/>
            <person name="Gathman A.C."/>
            <person name="Goldberg J."/>
            <person name="Guigo R."/>
            <person name="Hoegger P.J."/>
            <person name="Hooker J.B."/>
            <person name="Huggins A."/>
            <person name="James T.Y."/>
            <person name="Kamada T."/>
            <person name="Kilaru S."/>
            <person name="Kodira C."/>
            <person name="Kues U."/>
            <person name="Kupfer D."/>
            <person name="Kwan H.S."/>
            <person name="Lomsadze A."/>
            <person name="Li W."/>
            <person name="Lilly W.W."/>
            <person name="Ma L.J."/>
            <person name="Mackey A.J."/>
            <person name="Manning G."/>
            <person name="Martin F."/>
            <person name="Muraguchi H."/>
            <person name="Natvig D.O."/>
            <person name="Palmerini H."/>
            <person name="Ramesh M.A."/>
            <person name="Rehmeyer C.J."/>
            <person name="Roe B.A."/>
            <person name="Shenoy N."/>
            <person name="Stanke M."/>
            <person name="Ter-Hovhannisyan V."/>
            <person name="Tunlid A."/>
            <person name="Velagapudi R."/>
            <person name="Vision T.J."/>
            <person name="Zeng Q."/>
            <person name="Zolan M.E."/>
            <person name="Pukkila P.J."/>
        </authorList>
    </citation>
    <scope>NUCLEOTIDE SEQUENCE [LARGE SCALE GENOMIC DNA]</scope>
    <source>
        <strain evidence="6">Okayama-7 / 130 / ATCC MYA-4618 / FGSC 9003</strain>
    </source>
</reference>
<evidence type="ECO:0000313" key="6">
    <source>
        <dbReference type="Proteomes" id="UP000001861"/>
    </source>
</evidence>
<proteinExistence type="inferred from homology"/>
<comment type="caution">
    <text evidence="5">The sequence shown here is derived from an EMBL/GenBank/DDBJ whole genome shotgun (WGS) entry which is preliminary data.</text>
</comment>
<evidence type="ECO:0000259" key="4">
    <source>
        <dbReference type="Pfam" id="PF00857"/>
    </source>
</evidence>
<dbReference type="InterPro" id="IPR000868">
    <property type="entry name" value="Isochorismatase-like_dom"/>
</dbReference>
<dbReference type="GeneID" id="6012917"/>
<dbReference type="EMBL" id="AACS02000004">
    <property type="protein sequence ID" value="EAU85444.2"/>
    <property type="molecule type" value="Genomic_DNA"/>
</dbReference>
<dbReference type="STRING" id="240176.A8NU47"/>
<dbReference type="VEuPathDB" id="FungiDB:CC1G_12417"/>
<sequence length="238" mass="25076">MSLTTFTTPMATLSPSTPSSSSSPSDSLAGSRLGSEDPGTVDLAPDAARNKHVLLLLDIQRFMLAPPPIGVPSAKTVYKNLMELLTCARSSPNPPLIIHVRNTGDPGDPDEPGTDGWQLIFPPLPNEVVLDKRKNNAFAGTKLGSLIPTDAEIVVAGFQTDFSIRATASGALARGNEIILVRGAHATFDRIEVLHGAAVHGAGVTSAAIIQAEIEAELEEAGVHILEMKDLPGIFMDR</sequence>
<dbReference type="Gene3D" id="3.40.50.850">
    <property type="entry name" value="Isochorismatase-like"/>
    <property type="match status" value="1"/>
</dbReference>
<dbReference type="GO" id="GO:0016787">
    <property type="term" value="F:hydrolase activity"/>
    <property type="evidence" value="ECO:0007669"/>
    <property type="project" value="UniProtKB-KW"/>
</dbReference>
<keyword evidence="2" id="KW-0378">Hydrolase</keyword>
<evidence type="ECO:0000256" key="1">
    <source>
        <dbReference type="ARBA" id="ARBA00006336"/>
    </source>
</evidence>
<dbReference type="AlphaFoldDB" id="A8NU47"/>
<protein>
    <recommendedName>
        <fullName evidence="4">Isochorismatase-like domain-containing protein</fullName>
    </recommendedName>
</protein>
<evidence type="ECO:0000256" key="3">
    <source>
        <dbReference type="SAM" id="MobiDB-lite"/>
    </source>
</evidence>
<feature type="compositionally biased region" description="Low complexity" evidence="3">
    <location>
        <begin position="7"/>
        <end position="27"/>
    </location>
</feature>
<keyword evidence="6" id="KW-1185">Reference proteome</keyword>
<dbReference type="OrthoDB" id="167809at2759"/>
<evidence type="ECO:0000313" key="5">
    <source>
        <dbReference type="EMBL" id="EAU85444.2"/>
    </source>
</evidence>
<dbReference type="SUPFAM" id="SSF52499">
    <property type="entry name" value="Isochorismatase-like hydrolases"/>
    <property type="match status" value="1"/>
</dbReference>
<dbReference type="OMA" id="HATYDRI"/>
<gene>
    <name evidence="5" type="ORF">CC1G_12417</name>
</gene>
<dbReference type="eggNOG" id="ENOG502SENS">
    <property type="taxonomic scope" value="Eukaryota"/>
</dbReference>
<dbReference type="InterPro" id="IPR036380">
    <property type="entry name" value="Isochorismatase-like_sf"/>
</dbReference>
<organism evidence="5 6">
    <name type="scientific">Coprinopsis cinerea (strain Okayama-7 / 130 / ATCC MYA-4618 / FGSC 9003)</name>
    <name type="common">Inky cap fungus</name>
    <name type="synonym">Hormographiella aspergillata</name>
    <dbReference type="NCBI Taxonomy" id="240176"/>
    <lineage>
        <taxon>Eukaryota</taxon>
        <taxon>Fungi</taxon>
        <taxon>Dikarya</taxon>
        <taxon>Basidiomycota</taxon>
        <taxon>Agaricomycotina</taxon>
        <taxon>Agaricomycetes</taxon>
        <taxon>Agaricomycetidae</taxon>
        <taxon>Agaricales</taxon>
        <taxon>Agaricineae</taxon>
        <taxon>Psathyrellaceae</taxon>
        <taxon>Coprinopsis</taxon>
    </lineage>
</organism>
<name>A8NU47_COPC7</name>